<dbReference type="AlphaFoldDB" id="A0A644X3X7"/>
<dbReference type="CDD" id="cd04301">
    <property type="entry name" value="NAT_SF"/>
    <property type="match status" value="1"/>
</dbReference>
<dbReference type="SUPFAM" id="SSF55729">
    <property type="entry name" value="Acyl-CoA N-acyltransferases (Nat)"/>
    <property type="match status" value="1"/>
</dbReference>
<comment type="caution">
    <text evidence="2">The sequence shown here is derived from an EMBL/GenBank/DDBJ whole genome shotgun (WGS) entry which is preliminary data.</text>
</comment>
<proteinExistence type="predicted"/>
<organism evidence="2">
    <name type="scientific">bioreactor metagenome</name>
    <dbReference type="NCBI Taxonomy" id="1076179"/>
    <lineage>
        <taxon>unclassified sequences</taxon>
        <taxon>metagenomes</taxon>
        <taxon>ecological metagenomes</taxon>
    </lineage>
</organism>
<evidence type="ECO:0000259" key="1">
    <source>
        <dbReference type="PROSITE" id="PS51186"/>
    </source>
</evidence>
<feature type="domain" description="N-acetyltransferase" evidence="1">
    <location>
        <begin position="5"/>
        <end position="163"/>
    </location>
</feature>
<dbReference type="Gene3D" id="3.40.630.30">
    <property type="match status" value="1"/>
</dbReference>
<dbReference type="Pfam" id="PF13527">
    <property type="entry name" value="Acetyltransf_9"/>
    <property type="match status" value="1"/>
</dbReference>
<dbReference type="GO" id="GO:0016747">
    <property type="term" value="F:acyltransferase activity, transferring groups other than amino-acyl groups"/>
    <property type="evidence" value="ECO:0007669"/>
    <property type="project" value="InterPro"/>
</dbReference>
<evidence type="ECO:0000313" key="2">
    <source>
        <dbReference type="EMBL" id="MPM10872.1"/>
    </source>
</evidence>
<gene>
    <name evidence="2" type="ORF">SDC9_57209</name>
</gene>
<protein>
    <recommendedName>
        <fullName evidence="1">N-acetyltransferase domain-containing protein</fullName>
    </recommendedName>
</protein>
<dbReference type="PROSITE" id="PS51186">
    <property type="entry name" value="GNAT"/>
    <property type="match status" value="1"/>
</dbReference>
<dbReference type="InterPro" id="IPR016181">
    <property type="entry name" value="Acyl_CoA_acyltransferase"/>
</dbReference>
<dbReference type="InterPro" id="IPR000182">
    <property type="entry name" value="GNAT_dom"/>
</dbReference>
<reference evidence="2" key="1">
    <citation type="submission" date="2019-08" db="EMBL/GenBank/DDBJ databases">
        <authorList>
            <person name="Kucharzyk K."/>
            <person name="Murdoch R.W."/>
            <person name="Higgins S."/>
            <person name="Loffler F."/>
        </authorList>
    </citation>
    <scope>NUCLEOTIDE SEQUENCE</scope>
</reference>
<name>A0A644X3X7_9ZZZZ</name>
<sequence>MQNEYTIRLETTSDYREAENLTREAFWNVYRPGCLEHYVLHTFRGKPDFVPELDFVMECGGRLIGHVMYVRSEIRADDGRSIPIMTFGPISISPEWKRQGYGTILLRHSMNEAKKLGAGALAITGNIDFYGQSGFVVASTKGIHYFAEPRDAEVPYFLICELNPGFLGGISGTYKDPEGYFVDEKEAEAFDAQFPPKEKLKLPGQLV</sequence>
<dbReference type="EMBL" id="VSSQ01001752">
    <property type="protein sequence ID" value="MPM10872.1"/>
    <property type="molecule type" value="Genomic_DNA"/>
</dbReference>
<accession>A0A644X3X7</accession>